<comment type="subcellular location">
    <subcellularLocation>
        <location evidence="8">Cell membrane</location>
        <topology evidence="8">Multi-pass membrane protein</topology>
    </subcellularLocation>
</comment>
<evidence type="ECO:0000256" key="1">
    <source>
        <dbReference type="ARBA" id="ARBA00022448"/>
    </source>
</evidence>
<feature type="transmembrane region" description="Helical" evidence="8">
    <location>
        <begin position="105"/>
        <end position="124"/>
    </location>
</feature>
<comment type="similarity">
    <text evidence="8">Belongs to the MntP (TC 9.B.29) family.</text>
</comment>
<reference evidence="9" key="2">
    <citation type="journal article" date="2021" name="PeerJ">
        <title>Extensive microbial diversity within the chicken gut microbiome revealed by metagenomics and culture.</title>
        <authorList>
            <person name="Gilroy R."/>
            <person name="Ravi A."/>
            <person name="Getino M."/>
            <person name="Pursley I."/>
            <person name="Horton D.L."/>
            <person name="Alikhan N.F."/>
            <person name="Baker D."/>
            <person name="Gharbi K."/>
            <person name="Hall N."/>
            <person name="Watson M."/>
            <person name="Adriaenssens E.M."/>
            <person name="Foster-Nyarko E."/>
            <person name="Jarju S."/>
            <person name="Secka A."/>
            <person name="Antonio M."/>
            <person name="Oren A."/>
            <person name="Chaudhuri R.R."/>
            <person name="La Ragione R."/>
            <person name="Hildebrand F."/>
            <person name="Pallen M.J."/>
        </authorList>
    </citation>
    <scope>NUCLEOTIDE SEQUENCE</scope>
    <source>
        <strain evidence="9">CHK123-3438</strain>
    </source>
</reference>
<reference evidence="9" key="1">
    <citation type="submission" date="2020-10" db="EMBL/GenBank/DDBJ databases">
        <authorList>
            <person name="Gilroy R."/>
        </authorList>
    </citation>
    <scope>NUCLEOTIDE SEQUENCE</scope>
    <source>
        <strain evidence="9">CHK123-3438</strain>
    </source>
</reference>
<evidence type="ECO:0000256" key="7">
    <source>
        <dbReference type="ARBA" id="ARBA00023211"/>
    </source>
</evidence>
<evidence type="ECO:0000256" key="5">
    <source>
        <dbReference type="ARBA" id="ARBA00023065"/>
    </source>
</evidence>
<dbReference type="InterPro" id="IPR003810">
    <property type="entry name" value="Mntp/YtaF"/>
</dbReference>
<evidence type="ECO:0000313" key="9">
    <source>
        <dbReference type="EMBL" id="HIT40995.1"/>
    </source>
</evidence>
<protein>
    <recommendedName>
        <fullName evidence="8">Putative manganese efflux pump MntP</fullName>
    </recommendedName>
</protein>
<keyword evidence="3 8" id="KW-0812">Transmembrane</keyword>
<dbReference type="Pfam" id="PF02659">
    <property type="entry name" value="Mntp"/>
    <property type="match status" value="1"/>
</dbReference>
<dbReference type="AlphaFoldDB" id="A0A9D1GHC5"/>
<keyword evidence="1 8" id="KW-0813">Transport</keyword>
<feature type="transmembrane region" description="Helical" evidence="8">
    <location>
        <begin position="68"/>
        <end position="85"/>
    </location>
</feature>
<organism evidence="9 10">
    <name type="scientific">Candidatus Caccovicinus merdipullorum</name>
    <dbReference type="NCBI Taxonomy" id="2840724"/>
    <lineage>
        <taxon>Bacteria</taxon>
        <taxon>Bacillati</taxon>
        <taxon>Bacillota</taxon>
        <taxon>Clostridia</taxon>
        <taxon>Eubacteriales</taxon>
        <taxon>Candidatus Caccovicinus</taxon>
    </lineage>
</organism>
<evidence type="ECO:0000256" key="6">
    <source>
        <dbReference type="ARBA" id="ARBA00023136"/>
    </source>
</evidence>
<evidence type="ECO:0000313" key="10">
    <source>
        <dbReference type="Proteomes" id="UP000886860"/>
    </source>
</evidence>
<comment type="function">
    <text evidence="8">Probably functions as a manganese efflux pump.</text>
</comment>
<sequence length="185" mass="19869">MSLLELFIIAVGLSMDAFAVAVCKGLSLPRMETKHCVLAGVYFGAFQGLMPLLGYLLGVQFQNAITSVDHWVAFILLGLIGINMIKESRSQEEEGDPSFDVRSMLILAVATSIDALAVGVTFAFLQVQIIPAVLFIGVTTCILSMAGVRIGHVFGSRYKSRAELLGGLILVIMGVKILLEHTILA</sequence>
<feature type="transmembrane region" description="Helical" evidence="8">
    <location>
        <begin position="6"/>
        <end position="23"/>
    </location>
</feature>
<dbReference type="Proteomes" id="UP000886860">
    <property type="component" value="Unassembled WGS sequence"/>
</dbReference>
<comment type="caution">
    <text evidence="9">The sequence shown here is derived from an EMBL/GenBank/DDBJ whole genome shotgun (WGS) entry which is preliminary data.</text>
</comment>
<dbReference type="GO" id="GO:0005886">
    <property type="term" value="C:plasma membrane"/>
    <property type="evidence" value="ECO:0007669"/>
    <property type="project" value="UniProtKB-SubCell"/>
</dbReference>
<feature type="transmembrane region" description="Helical" evidence="8">
    <location>
        <begin position="130"/>
        <end position="150"/>
    </location>
</feature>
<feature type="transmembrane region" description="Helical" evidence="8">
    <location>
        <begin position="35"/>
        <end position="56"/>
    </location>
</feature>
<dbReference type="InterPro" id="IPR022929">
    <property type="entry name" value="Put_MntP"/>
</dbReference>
<feature type="transmembrane region" description="Helical" evidence="8">
    <location>
        <begin position="162"/>
        <end position="179"/>
    </location>
</feature>
<dbReference type="EMBL" id="DVKS01000045">
    <property type="protein sequence ID" value="HIT40995.1"/>
    <property type="molecule type" value="Genomic_DNA"/>
</dbReference>
<dbReference type="GO" id="GO:0005384">
    <property type="term" value="F:manganese ion transmembrane transporter activity"/>
    <property type="evidence" value="ECO:0007669"/>
    <property type="project" value="UniProtKB-UniRule"/>
</dbReference>
<keyword evidence="5 8" id="KW-0406">Ion transport</keyword>
<evidence type="ECO:0000256" key="8">
    <source>
        <dbReference type="HAMAP-Rule" id="MF_01521"/>
    </source>
</evidence>
<accession>A0A9D1GHC5</accession>
<evidence type="ECO:0000256" key="4">
    <source>
        <dbReference type="ARBA" id="ARBA00022989"/>
    </source>
</evidence>
<evidence type="ECO:0000256" key="2">
    <source>
        <dbReference type="ARBA" id="ARBA00022475"/>
    </source>
</evidence>
<keyword evidence="4 8" id="KW-1133">Transmembrane helix</keyword>
<evidence type="ECO:0000256" key="3">
    <source>
        <dbReference type="ARBA" id="ARBA00022692"/>
    </source>
</evidence>
<proteinExistence type="inferred from homology"/>
<name>A0A9D1GHC5_9FIRM</name>
<dbReference type="PANTHER" id="PTHR35529:SF1">
    <property type="entry name" value="MANGANESE EFFLUX PUMP MNTP-RELATED"/>
    <property type="match status" value="1"/>
</dbReference>
<gene>
    <name evidence="8" type="primary">mntP</name>
    <name evidence="9" type="ORF">IAB60_02660</name>
</gene>
<keyword evidence="2 8" id="KW-1003">Cell membrane</keyword>
<dbReference type="PANTHER" id="PTHR35529">
    <property type="entry name" value="MANGANESE EFFLUX PUMP MNTP-RELATED"/>
    <property type="match status" value="1"/>
</dbReference>
<dbReference type="HAMAP" id="MF_01521">
    <property type="entry name" value="MntP_pump"/>
    <property type="match status" value="1"/>
</dbReference>
<keyword evidence="6 8" id="KW-0472">Membrane</keyword>
<keyword evidence="7 8" id="KW-0464">Manganese</keyword>